<evidence type="ECO:0000256" key="8">
    <source>
        <dbReference type="ARBA" id="ARBA00023242"/>
    </source>
</evidence>
<dbReference type="STRING" id="188477.A0A3S1HJ30"/>
<feature type="domain" description="Replication protein A OB" evidence="14">
    <location>
        <begin position="302"/>
        <end position="399"/>
    </location>
</feature>
<dbReference type="FunFam" id="2.40.50.140:FF:000117">
    <property type="entry name" value="Replication protein A subunit"/>
    <property type="match status" value="1"/>
</dbReference>
<dbReference type="Pfam" id="PF08646">
    <property type="entry name" value="Rep_fac-A_C"/>
    <property type="match status" value="1"/>
</dbReference>
<dbReference type="GO" id="GO:0005634">
    <property type="term" value="C:nucleus"/>
    <property type="evidence" value="ECO:0007669"/>
    <property type="project" value="UniProtKB-SubCell"/>
</dbReference>
<dbReference type="CDD" id="cd04476">
    <property type="entry name" value="RPA1_DBD_C"/>
    <property type="match status" value="1"/>
</dbReference>
<evidence type="ECO:0000256" key="2">
    <source>
        <dbReference type="ARBA" id="ARBA00005690"/>
    </source>
</evidence>
<comment type="subcellular location">
    <subcellularLocation>
        <location evidence="1 9">Nucleus</location>
    </subcellularLocation>
</comment>
<dbReference type="GO" id="GO:0006310">
    <property type="term" value="P:DNA recombination"/>
    <property type="evidence" value="ECO:0007669"/>
    <property type="project" value="InterPro"/>
</dbReference>
<name>A0A3S1HJ30_ELYCH</name>
<dbReference type="GO" id="GO:0003677">
    <property type="term" value="F:DNA binding"/>
    <property type="evidence" value="ECO:0007669"/>
    <property type="project" value="UniProtKB-KW"/>
</dbReference>
<proteinExistence type="inferred from homology"/>
<dbReference type="Pfam" id="PF04057">
    <property type="entry name" value="Rep-A_N"/>
    <property type="match status" value="1"/>
</dbReference>
<dbReference type="InterPro" id="IPR004591">
    <property type="entry name" value="Rfa1"/>
</dbReference>
<dbReference type="Gene3D" id="2.40.50.140">
    <property type="entry name" value="Nucleic acid-binding proteins"/>
    <property type="match status" value="4"/>
</dbReference>
<dbReference type="CDD" id="cd04477">
    <property type="entry name" value="RPA1N"/>
    <property type="match status" value="1"/>
</dbReference>
<dbReference type="PANTHER" id="PTHR47165:SF4">
    <property type="entry name" value="OS03G0429900 PROTEIN"/>
    <property type="match status" value="1"/>
</dbReference>
<evidence type="ECO:0000256" key="4">
    <source>
        <dbReference type="ARBA" id="ARBA00022723"/>
    </source>
</evidence>
<dbReference type="InterPro" id="IPR007199">
    <property type="entry name" value="Rep_factor-A_N"/>
</dbReference>
<reference evidence="15 16" key="1">
    <citation type="submission" date="2019-01" db="EMBL/GenBank/DDBJ databases">
        <title>A draft genome assembly of the solar-powered sea slug Elysia chlorotica.</title>
        <authorList>
            <person name="Cai H."/>
            <person name="Li Q."/>
            <person name="Fang X."/>
            <person name="Li J."/>
            <person name="Curtis N.E."/>
            <person name="Altenburger A."/>
            <person name="Shibata T."/>
            <person name="Feng M."/>
            <person name="Maeda T."/>
            <person name="Schwartz J.A."/>
            <person name="Shigenobu S."/>
            <person name="Lundholm N."/>
            <person name="Nishiyama T."/>
            <person name="Yang H."/>
            <person name="Hasebe M."/>
            <person name="Li S."/>
            <person name="Pierce S.K."/>
            <person name="Wang J."/>
        </authorList>
    </citation>
    <scope>NUCLEOTIDE SEQUENCE [LARGE SCALE GENOMIC DNA]</scope>
    <source>
        <strain evidence="15">EC2010</strain>
        <tissue evidence="15">Whole organism of an adult</tissue>
    </source>
</reference>
<dbReference type="InterPro" id="IPR012340">
    <property type="entry name" value="NA-bd_OB-fold"/>
</dbReference>
<protein>
    <recommendedName>
        <fullName evidence="9">Replication protein A subunit</fullName>
    </recommendedName>
</protein>
<evidence type="ECO:0000256" key="7">
    <source>
        <dbReference type="ARBA" id="ARBA00023125"/>
    </source>
</evidence>
<evidence type="ECO:0000256" key="5">
    <source>
        <dbReference type="ARBA" id="ARBA00022771"/>
    </source>
</evidence>
<evidence type="ECO:0000313" key="15">
    <source>
        <dbReference type="EMBL" id="RUS80439.1"/>
    </source>
</evidence>
<dbReference type="FunFam" id="2.40.50.140:FF:000090">
    <property type="entry name" value="Replication protein A subunit"/>
    <property type="match status" value="1"/>
</dbReference>
<evidence type="ECO:0000256" key="9">
    <source>
        <dbReference type="RuleBase" id="RU364130"/>
    </source>
</evidence>
<feature type="region of interest" description="Disordered" evidence="10">
    <location>
        <begin position="110"/>
        <end position="131"/>
    </location>
</feature>
<feature type="domain" description="Replication factor A C-terminal" evidence="13">
    <location>
        <begin position="457"/>
        <end position="602"/>
    </location>
</feature>
<evidence type="ECO:0000256" key="3">
    <source>
        <dbReference type="ARBA" id="ARBA00022705"/>
    </source>
</evidence>
<dbReference type="EMBL" id="RQTK01000391">
    <property type="protein sequence ID" value="RUS80439.1"/>
    <property type="molecule type" value="Genomic_DNA"/>
</dbReference>
<keyword evidence="7 9" id="KW-0238">DNA-binding</keyword>
<dbReference type="PANTHER" id="PTHR47165">
    <property type="entry name" value="OS03G0429900 PROTEIN"/>
    <property type="match status" value="1"/>
</dbReference>
<dbReference type="Pfam" id="PF01336">
    <property type="entry name" value="tRNA_anti-codon"/>
    <property type="match status" value="1"/>
</dbReference>
<comment type="subunit">
    <text evidence="9">Component of the heterotrimeric canonical replication protein A complex (RPA).</text>
</comment>
<dbReference type="InterPro" id="IPR013955">
    <property type="entry name" value="Rep_factor-A_C"/>
</dbReference>
<evidence type="ECO:0000256" key="6">
    <source>
        <dbReference type="ARBA" id="ARBA00022833"/>
    </source>
</evidence>
<comment type="function">
    <text evidence="9">As part of the heterotrimeric replication protein A complex (RPA/RP-A), binds and stabilizes single-stranded DNA intermediates, that form during DNA replication or upon DNA stress. It prevents their reannealing and in parallel, recruits and activates different proteins and complexes involved in DNA metabolism. Thereby, it plays an essential role both in DNA replication and the cellular response to DNA damage.</text>
</comment>
<dbReference type="InterPro" id="IPR031657">
    <property type="entry name" value="REPA_OB_2"/>
</dbReference>
<evidence type="ECO:0000259" key="14">
    <source>
        <dbReference type="Pfam" id="PF16900"/>
    </source>
</evidence>
<evidence type="ECO:0000256" key="1">
    <source>
        <dbReference type="ARBA" id="ARBA00004123"/>
    </source>
</evidence>
<dbReference type="SUPFAM" id="SSF50249">
    <property type="entry name" value="Nucleic acid-binding proteins"/>
    <property type="match status" value="4"/>
</dbReference>
<dbReference type="GO" id="GO:0008270">
    <property type="term" value="F:zinc ion binding"/>
    <property type="evidence" value="ECO:0007669"/>
    <property type="project" value="UniProtKB-KW"/>
</dbReference>
<comment type="caution">
    <text evidence="15">The sequence shown here is derived from an EMBL/GenBank/DDBJ whole genome shotgun (WGS) entry which is preliminary data.</text>
</comment>
<evidence type="ECO:0000313" key="16">
    <source>
        <dbReference type="Proteomes" id="UP000271974"/>
    </source>
</evidence>
<keyword evidence="5 9" id="KW-0863">Zinc-finger</keyword>
<gene>
    <name evidence="15" type="ORF">EGW08_011808</name>
</gene>
<keyword evidence="6 9" id="KW-0862">Zinc</keyword>
<dbReference type="CDD" id="cd04474">
    <property type="entry name" value="RPA1_DBD_A"/>
    <property type="match status" value="1"/>
</dbReference>
<keyword evidence="8 9" id="KW-0539">Nucleus</keyword>
<evidence type="ECO:0000259" key="13">
    <source>
        <dbReference type="Pfam" id="PF08646"/>
    </source>
</evidence>
<dbReference type="OrthoDB" id="1751331at2759"/>
<keyword evidence="16" id="KW-1185">Reference proteome</keyword>
<feature type="compositionally biased region" description="Polar residues" evidence="10">
    <location>
        <begin position="111"/>
        <end position="125"/>
    </location>
</feature>
<dbReference type="FunFam" id="2.40.50.140:FF:000041">
    <property type="entry name" value="Replication protein A subunit"/>
    <property type="match status" value="1"/>
</dbReference>
<evidence type="ECO:0000256" key="10">
    <source>
        <dbReference type="SAM" id="MobiDB-lite"/>
    </source>
</evidence>
<dbReference type="NCBIfam" id="TIGR00617">
    <property type="entry name" value="rpa1"/>
    <property type="match status" value="1"/>
</dbReference>
<feature type="domain" description="Replication factor-A protein 1 N-terminal" evidence="12">
    <location>
        <begin position="3"/>
        <end position="100"/>
    </location>
</feature>
<evidence type="ECO:0000259" key="11">
    <source>
        <dbReference type="Pfam" id="PF01336"/>
    </source>
</evidence>
<dbReference type="Pfam" id="PF16900">
    <property type="entry name" value="REPA_OB_2"/>
    <property type="match status" value="1"/>
</dbReference>
<dbReference type="InterPro" id="IPR047192">
    <property type="entry name" value="Euk_RPA1_DBD_C"/>
</dbReference>
<dbReference type="Proteomes" id="UP000271974">
    <property type="component" value="Unassembled WGS sequence"/>
</dbReference>
<organism evidence="15 16">
    <name type="scientific">Elysia chlorotica</name>
    <name type="common">Eastern emerald elysia</name>
    <name type="synonym">Sea slug</name>
    <dbReference type="NCBI Taxonomy" id="188477"/>
    <lineage>
        <taxon>Eukaryota</taxon>
        <taxon>Metazoa</taxon>
        <taxon>Spiralia</taxon>
        <taxon>Lophotrochozoa</taxon>
        <taxon>Mollusca</taxon>
        <taxon>Gastropoda</taxon>
        <taxon>Heterobranchia</taxon>
        <taxon>Euthyneura</taxon>
        <taxon>Panpulmonata</taxon>
        <taxon>Sacoglossa</taxon>
        <taxon>Placobranchoidea</taxon>
        <taxon>Plakobranchidae</taxon>
        <taxon>Elysia</taxon>
    </lineage>
</organism>
<dbReference type="AlphaFoldDB" id="A0A3S1HJ30"/>
<dbReference type="CDD" id="cd04475">
    <property type="entry name" value="RPA1_DBD_B"/>
    <property type="match status" value="1"/>
</dbReference>
<dbReference type="GO" id="GO:0006281">
    <property type="term" value="P:DNA repair"/>
    <property type="evidence" value="ECO:0007669"/>
    <property type="project" value="InterPro"/>
</dbReference>
<sequence>MELSTGIILEILNGATPEKPTFQVINAKKIESSNTVDRYRLLLSDGEYVYSHVMLAAQLNKMWENNEVPNMSVIEATRYLCNKLQGDKRVIILLDLKVLASGSDVKCKLGNPTQLNPNSIPTSTPKPAMDSGINEQKAAVFKPQNNNNTALSTGNTTVQQTHQVNSLEKKSLTPGTPNSRVHSIASLTPYQNRWRIRARVTMKSNIRTWSNSKGEGKLFNCNLLDDSGEIRMTGFKEQVDKFYDMLELNKVYYISRCTLKTANKQYSNLNNDYEMTMNPETVIEPCNDDSDLPVISFDFVKLSELEQCKPPTSVDVIGVVKVCNDVNSVVGRQSQKEILKRDLQIVDQSGLAVSLTLWGDEANKFDGQGFPIVAVKGARLSDFNGRSLSVSGSSQLIVNPDTKEAHVLRGWFESGGRDQNFSSYQSEGGSGGGQSSNWKTFLQVKSENLGQGEKADYYTAKGTVVFVKKDNCMYQACPTADCNKKVVDLGNGQYRCEKCCREFPNHKWRMILSCNVADHTDNQWITCFQDSAEGMLGMKADELGQLRETDEMRFDQVLQDALFKSYIFRMRAKVETYNDESRLKTVCVAANNVDWKEYGNQLISQIAQLGI</sequence>
<dbReference type="FunFam" id="2.40.50.140:FF:000064">
    <property type="entry name" value="Replication protein A subunit"/>
    <property type="match status" value="1"/>
</dbReference>
<accession>A0A3S1HJ30</accession>
<dbReference type="InterPro" id="IPR004365">
    <property type="entry name" value="NA-bd_OB_tRNA"/>
</dbReference>
<dbReference type="GO" id="GO:0006260">
    <property type="term" value="P:DNA replication"/>
    <property type="evidence" value="ECO:0007669"/>
    <property type="project" value="UniProtKB-KW"/>
</dbReference>
<comment type="similarity">
    <text evidence="2 9">Belongs to the replication factor A protein 1 family.</text>
</comment>
<evidence type="ECO:0000259" key="12">
    <source>
        <dbReference type="Pfam" id="PF04057"/>
    </source>
</evidence>
<keyword evidence="4 9" id="KW-0479">Metal-binding</keyword>
<keyword evidence="3 9" id="KW-0235">DNA replication</keyword>
<feature type="domain" description="OB" evidence="11">
    <location>
        <begin position="195"/>
        <end position="273"/>
    </location>
</feature>